<dbReference type="EMBL" id="AAVN02000019">
    <property type="protein sequence ID" value="EBA38460.1"/>
    <property type="molecule type" value="Genomic_DNA"/>
</dbReference>
<dbReference type="AlphaFoldDB" id="A4ED81"/>
<gene>
    <name evidence="1" type="ORF">COLAER_02421</name>
</gene>
<name>A4ED81_COLAA</name>
<dbReference type="Proteomes" id="UP000002979">
    <property type="component" value="Unassembled WGS sequence"/>
</dbReference>
<accession>A4ED81</accession>
<organism evidence="1 2">
    <name type="scientific">Collinsella aerofaciens (strain ATCC 25986 / DSM 3979 / JCM 10188 / KCTC 3647 / NCTC 11838 / VPI 1003)</name>
    <dbReference type="NCBI Taxonomy" id="411903"/>
    <lineage>
        <taxon>Bacteria</taxon>
        <taxon>Bacillati</taxon>
        <taxon>Actinomycetota</taxon>
        <taxon>Coriobacteriia</taxon>
        <taxon>Coriobacteriales</taxon>
        <taxon>Coriobacteriaceae</taxon>
        <taxon>Collinsella</taxon>
    </lineage>
</organism>
<evidence type="ECO:0000313" key="1">
    <source>
        <dbReference type="EMBL" id="EBA38460.1"/>
    </source>
</evidence>
<reference evidence="1 2" key="1">
    <citation type="submission" date="2007-01" db="EMBL/GenBank/DDBJ databases">
        <title>Draft genome sequence of Collinsella aerofaciens (ATCC 25986).</title>
        <authorList>
            <person name="Sudarsanam P."/>
            <person name="Ley R."/>
            <person name="Guruge J."/>
            <person name="Turnbaugh P.J."/>
            <person name="Mahowald M."/>
            <person name="Liep D."/>
            <person name="Gordon J."/>
        </authorList>
    </citation>
    <scope>NUCLEOTIDE SEQUENCE [LARGE SCALE GENOMIC DNA]</scope>
    <source>
        <strain evidence="2">ATCC 25986 / DSM 3979 / JCM 10188 / KCTC 3647 / NCTC 11838 / VPI 1003</strain>
    </source>
</reference>
<evidence type="ECO:0000313" key="2">
    <source>
        <dbReference type="Proteomes" id="UP000002979"/>
    </source>
</evidence>
<reference evidence="1 2" key="2">
    <citation type="submission" date="2007-04" db="EMBL/GenBank/DDBJ databases">
        <authorList>
            <person name="Fulton L."/>
            <person name="Clifton S."/>
            <person name="Fulton B."/>
            <person name="Xu J."/>
            <person name="Minx P."/>
            <person name="Mardis E.R."/>
            <person name="Wilson R.K."/>
        </authorList>
    </citation>
    <scope>NUCLEOTIDE SEQUENCE [LARGE SCALE GENOMIC DNA]</scope>
    <source>
        <strain evidence="2">ATCC 25986 / DSM 3979 / JCM 10188 / KCTC 3647 / NCTC 11838 / VPI 1003</strain>
    </source>
</reference>
<protein>
    <submittedName>
        <fullName evidence="1">Uncharacterized protein</fullName>
    </submittedName>
</protein>
<sequence>MDNLSLKFDKHSFHYYWVYDDDIAVTDFLTCDFSS</sequence>
<proteinExistence type="predicted"/>
<comment type="caution">
    <text evidence="1">The sequence shown here is derived from an EMBL/GenBank/DDBJ whole genome shotgun (WGS) entry which is preliminary data.</text>
</comment>